<comment type="caution">
    <text evidence="1">The sequence shown here is derived from an EMBL/GenBank/DDBJ whole genome shotgun (WGS) entry which is preliminary data.</text>
</comment>
<dbReference type="OrthoDB" id="5947362at2759"/>
<dbReference type="Proteomes" id="UP001163046">
    <property type="component" value="Unassembled WGS sequence"/>
</dbReference>
<accession>A0A9W9ZRE6</accession>
<gene>
    <name evidence="1" type="ORF">OS493_015131</name>
</gene>
<organism evidence="1 2">
    <name type="scientific">Desmophyllum pertusum</name>
    <dbReference type="NCBI Taxonomy" id="174260"/>
    <lineage>
        <taxon>Eukaryota</taxon>
        <taxon>Metazoa</taxon>
        <taxon>Cnidaria</taxon>
        <taxon>Anthozoa</taxon>
        <taxon>Hexacorallia</taxon>
        <taxon>Scleractinia</taxon>
        <taxon>Caryophylliina</taxon>
        <taxon>Caryophylliidae</taxon>
        <taxon>Desmophyllum</taxon>
    </lineage>
</organism>
<protein>
    <submittedName>
        <fullName evidence="1">Uncharacterized protein</fullName>
    </submittedName>
</protein>
<evidence type="ECO:0000313" key="2">
    <source>
        <dbReference type="Proteomes" id="UP001163046"/>
    </source>
</evidence>
<dbReference type="AlphaFoldDB" id="A0A9W9ZRE6"/>
<keyword evidence="2" id="KW-1185">Reference proteome</keyword>
<dbReference type="EMBL" id="MU825880">
    <property type="protein sequence ID" value="KAJ7385553.1"/>
    <property type="molecule type" value="Genomic_DNA"/>
</dbReference>
<proteinExistence type="predicted"/>
<evidence type="ECO:0000313" key="1">
    <source>
        <dbReference type="EMBL" id="KAJ7385553.1"/>
    </source>
</evidence>
<name>A0A9W9ZRE6_9CNID</name>
<sequence>MEILLFLAIASRGQVERSDEENHAQFVEHFHSVLNIGRMASYKVHDSMACALQCMRSTLCYSVNFAVHSDDQGHLCELLPADKYQFPNKFESSASYLHYSIESPCEHNPCTNGATCRPLYGSNGFSCERNARRIVNAAPWLKVSSEKVCFGAKDDSYGHFTIPRRGTIISLKLVYVSGYVSCLTGAIPQGSHWGCRNENELTTLVTNGRNEVIFPRYNDNRSYKLRGYNFNSPELVFNVLSPPLSVATGEEFRIWYRQDLLNGSEHNNAGHTCADVYVLMG</sequence>
<reference evidence="1" key="1">
    <citation type="submission" date="2023-01" db="EMBL/GenBank/DDBJ databases">
        <title>Genome assembly of the deep-sea coral Lophelia pertusa.</title>
        <authorList>
            <person name="Herrera S."/>
            <person name="Cordes E."/>
        </authorList>
    </citation>
    <scope>NUCLEOTIDE SEQUENCE</scope>
    <source>
        <strain evidence="1">USNM1676648</strain>
        <tissue evidence="1">Polyp</tissue>
    </source>
</reference>